<dbReference type="EC" id="2.3.-.-" evidence="1"/>
<dbReference type="OrthoDB" id="6459610at2"/>
<dbReference type="GeneID" id="78379764"/>
<name>A0A085GFM3_EWIA3</name>
<dbReference type="RefSeq" id="WP_034789961.1">
    <property type="nucleotide sequence ID" value="NZ_JMPJ01000040.1"/>
</dbReference>
<dbReference type="GO" id="GO:0016746">
    <property type="term" value="F:acyltransferase activity"/>
    <property type="evidence" value="ECO:0007669"/>
    <property type="project" value="UniProtKB-KW"/>
</dbReference>
<sequence>MKFLALRLQLTWMNIVNYFGRINYFAQLLGSRIAYFLLRHINYRWLFILPHINRGLGLTGRALKVRAEVAQANKQCLLQGSDALNYIWLTQRREWLVRAATFGRNAKVLKEIASCTEQLNAVVEPLHRDGQSVMLAPLHMVSDILATMVGAGVYPNKATVIASFGNHVHSQDELLQGGLNLDYCSIHDQGSAIAGNLLTSLMSAAQGERNIILFPDITPEFTLGTYQGQSSKLPCKLFQRPAKLHNGIVRLSRAISARVVFYHLYYDGGVRIKIHPPLKATQLKQHMPEIIENSIREHANDWMLWHAHSLYFINE</sequence>
<gene>
    <name evidence="1" type="ORF">GEAM_1416</name>
</gene>
<organism evidence="1 2">
    <name type="scientific">Ewingella americana (strain ATCC 33852 / DSM 4580 / CCUG 14506 / JCM 5911 / LMG 7869 / NCTC 12157 / CDC 1468-78)</name>
    <dbReference type="NCBI Taxonomy" id="910964"/>
    <lineage>
        <taxon>Bacteria</taxon>
        <taxon>Pseudomonadati</taxon>
        <taxon>Pseudomonadota</taxon>
        <taxon>Gammaproteobacteria</taxon>
        <taxon>Enterobacterales</taxon>
        <taxon>Yersiniaceae</taxon>
        <taxon>Ewingella</taxon>
    </lineage>
</organism>
<keyword evidence="1" id="KW-0808">Transferase</keyword>
<keyword evidence="2" id="KW-1185">Reference proteome</keyword>
<dbReference type="eggNOG" id="COG1560">
    <property type="taxonomic scope" value="Bacteria"/>
</dbReference>
<keyword evidence="1" id="KW-0012">Acyltransferase</keyword>
<dbReference type="Proteomes" id="UP000028640">
    <property type="component" value="Unassembled WGS sequence"/>
</dbReference>
<dbReference type="AlphaFoldDB" id="A0A085GFM3"/>
<dbReference type="EMBL" id="JMPJ01000040">
    <property type="protein sequence ID" value="KFC82518.1"/>
    <property type="molecule type" value="Genomic_DNA"/>
</dbReference>
<evidence type="ECO:0000313" key="2">
    <source>
        <dbReference type="Proteomes" id="UP000028640"/>
    </source>
</evidence>
<accession>A0A085GFM3</accession>
<comment type="caution">
    <text evidence="1">The sequence shown here is derived from an EMBL/GenBank/DDBJ whole genome shotgun (WGS) entry which is preliminary data.</text>
</comment>
<proteinExistence type="predicted"/>
<protein>
    <submittedName>
        <fullName evidence="1">Acyltransferase</fullName>
        <ecNumber evidence="1">2.3.-.-</ecNumber>
    </submittedName>
</protein>
<dbReference type="STRING" id="910964.GEAM_1416"/>
<reference evidence="1 2" key="1">
    <citation type="submission" date="2014-05" db="EMBL/GenBank/DDBJ databases">
        <title>ATOL: Assembling a taxonomically balanced genome-scale reconstruction of the evolutionary history of the Enterobacteriaceae.</title>
        <authorList>
            <person name="Plunkett G.III."/>
            <person name="Neeno-Eckwall E.C."/>
            <person name="Glasner J.D."/>
            <person name="Perna N.T."/>
        </authorList>
    </citation>
    <scope>NUCLEOTIDE SEQUENCE [LARGE SCALE GENOMIC DNA]</scope>
    <source>
        <strain evidence="1 2">ATCC 33852</strain>
    </source>
</reference>
<evidence type="ECO:0000313" key="1">
    <source>
        <dbReference type="EMBL" id="KFC82518.1"/>
    </source>
</evidence>